<dbReference type="InterPro" id="IPR025944">
    <property type="entry name" value="Sigma_54_int_dom_CS"/>
</dbReference>
<dbReference type="InterPro" id="IPR002197">
    <property type="entry name" value="HTH_Fis"/>
</dbReference>
<keyword evidence="1" id="KW-0547">Nucleotide-binding</keyword>
<evidence type="ECO:0000313" key="6">
    <source>
        <dbReference type="EMBL" id="MPN11006.1"/>
    </source>
</evidence>
<dbReference type="Gene3D" id="3.40.50.300">
    <property type="entry name" value="P-loop containing nucleotide triphosphate hydrolases"/>
    <property type="match status" value="1"/>
</dbReference>
<comment type="caution">
    <text evidence="6">The sequence shown here is derived from an EMBL/GenBank/DDBJ whole genome shotgun (WGS) entry which is preliminary data.</text>
</comment>
<dbReference type="Pfam" id="PF00158">
    <property type="entry name" value="Sigma54_activat"/>
    <property type="match status" value="1"/>
</dbReference>
<accession>A0A645FBL6</accession>
<dbReference type="EMBL" id="VSSQ01057200">
    <property type="protein sequence ID" value="MPN11006.1"/>
    <property type="molecule type" value="Genomic_DNA"/>
</dbReference>
<evidence type="ECO:0000256" key="2">
    <source>
        <dbReference type="ARBA" id="ARBA00022840"/>
    </source>
</evidence>
<dbReference type="Pfam" id="PF25601">
    <property type="entry name" value="AAA_lid_14"/>
    <property type="match status" value="1"/>
</dbReference>
<dbReference type="PANTHER" id="PTHR32071">
    <property type="entry name" value="TRANSCRIPTIONAL REGULATORY PROTEIN"/>
    <property type="match status" value="1"/>
</dbReference>
<dbReference type="GO" id="GO:0006355">
    <property type="term" value="P:regulation of DNA-templated transcription"/>
    <property type="evidence" value="ECO:0007669"/>
    <property type="project" value="InterPro"/>
</dbReference>
<evidence type="ECO:0000256" key="4">
    <source>
        <dbReference type="ARBA" id="ARBA00023163"/>
    </source>
</evidence>
<protein>
    <submittedName>
        <fullName evidence="6">Regulatory protein AtoC</fullName>
    </submittedName>
</protein>
<sequence>MRIGDNKVIPIEVRVITATNRNLYNLVLERKFREDLFYRLNVLKIVIPPLRKRYEDIPYLLKHFIQYYSLKLGKPTITLSEEAMEYLSLYNWPGNVRELKNFVERLMVVAKHSQIELSDIKDKFIVVDNVKNDPIEYHLDNQRIHNKINIKKEDYMTLYNSEKEAIINALEDNMGVINFTAKALGISRTTLWRKMKKYNLNVSQ</sequence>
<dbReference type="SUPFAM" id="SSF52540">
    <property type="entry name" value="P-loop containing nucleoside triphosphate hydrolases"/>
    <property type="match status" value="1"/>
</dbReference>
<evidence type="ECO:0000256" key="3">
    <source>
        <dbReference type="ARBA" id="ARBA00023015"/>
    </source>
</evidence>
<evidence type="ECO:0000259" key="5">
    <source>
        <dbReference type="PROSITE" id="PS50045"/>
    </source>
</evidence>
<dbReference type="InterPro" id="IPR002078">
    <property type="entry name" value="Sigma_54_int"/>
</dbReference>
<dbReference type="InterPro" id="IPR058031">
    <property type="entry name" value="AAA_lid_NorR"/>
</dbReference>
<dbReference type="Gene3D" id="1.10.10.60">
    <property type="entry name" value="Homeodomain-like"/>
    <property type="match status" value="1"/>
</dbReference>
<dbReference type="PRINTS" id="PR01590">
    <property type="entry name" value="HTHFIS"/>
</dbReference>
<dbReference type="PROSITE" id="PS00688">
    <property type="entry name" value="SIGMA54_INTERACT_3"/>
    <property type="match status" value="1"/>
</dbReference>
<reference evidence="6" key="1">
    <citation type="submission" date="2019-08" db="EMBL/GenBank/DDBJ databases">
        <authorList>
            <person name="Kucharzyk K."/>
            <person name="Murdoch R.W."/>
            <person name="Higgins S."/>
            <person name="Loffler F."/>
        </authorList>
    </citation>
    <scope>NUCLEOTIDE SEQUENCE</scope>
</reference>
<feature type="domain" description="Sigma-54 factor interaction" evidence="5">
    <location>
        <begin position="1"/>
        <end position="108"/>
    </location>
</feature>
<dbReference type="Pfam" id="PF02954">
    <property type="entry name" value="HTH_8"/>
    <property type="match status" value="1"/>
</dbReference>
<dbReference type="GO" id="GO:0043565">
    <property type="term" value="F:sequence-specific DNA binding"/>
    <property type="evidence" value="ECO:0007669"/>
    <property type="project" value="InterPro"/>
</dbReference>
<evidence type="ECO:0000256" key="1">
    <source>
        <dbReference type="ARBA" id="ARBA00022741"/>
    </source>
</evidence>
<dbReference type="PANTHER" id="PTHR32071:SF57">
    <property type="entry name" value="C4-DICARBOXYLATE TRANSPORT TRANSCRIPTIONAL REGULATORY PROTEIN DCTD"/>
    <property type="match status" value="1"/>
</dbReference>
<dbReference type="GO" id="GO:0005524">
    <property type="term" value="F:ATP binding"/>
    <property type="evidence" value="ECO:0007669"/>
    <property type="project" value="UniProtKB-KW"/>
</dbReference>
<gene>
    <name evidence="6" type="primary">atoC_59</name>
    <name evidence="6" type="ORF">SDC9_158304</name>
</gene>
<keyword evidence="2" id="KW-0067">ATP-binding</keyword>
<dbReference type="SUPFAM" id="SSF46689">
    <property type="entry name" value="Homeodomain-like"/>
    <property type="match status" value="1"/>
</dbReference>
<dbReference type="AlphaFoldDB" id="A0A645FBL6"/>
<proteinExistence type="predicted"/>
<dbReference type="Gene3D" id="1.10.8.60">
    <property type="match status" value="1"/>
</dbReference>
<dbReference type="PROSITE" id="PS50045">
    <property type="entry name" value="SIGMA54_INTERACT_4"/>
    <property type="match status" value="1"/>
</dbReference>
<name>A0A645FBL6_9ZZZZ</name>
<dbReference type="InterPro" id="IPR009057">
    <property type="entry name" value="Homeodomain-like_sf"/>
</dbReference>
<dbReference type="InterPro" id="IPR027417">
    <property type="entry name" value="P-loop_NTPase"/>
</dbReference>
<organism evidence="6">
    <name type="scientific">bioreactor metagenome</name>
    <dbReference type="NCBI Taxonomy" id="1076179"/>
    <lineage>
        <taxon>unclassified sequences</taxon>
        <taxon>metagenomes</taxon>
        <taxon>ecological metagenomes</taxon>
    </lineage>
</organism>
<keyword evidence="3" id="KW-0805">Transcription regulation</keyword>
<keyword evidence="4" id="KW-0804">Transcription</keyword>